<reference evidence="1" key="1">
    <citation type="submission" date="2022-10" db="EMBL/GenBank/DDBJ databases">
        <title>Complete Genome of Trichothecium roseum strain YXFP-22015, a Plant Pathogen Isolated from Citrus.</title>
        <authorList>
            <person name="Wang Y."/>
            <person name="Zhu L."/>
        </authorList>
    </citation>
    <scope>NUCLEOTIDE SEQUENCE</scope>
    <source>
        <strain evidence="1">YXFP-22015</strain>
    </source>
</reference>
<keyword evidence="2" id="KW-1185">Reference proteome</keyword>
<proteinExistence type="predicted"/>
<sequence>MSAQEGRAPKVLSCASCRQRKIKCDKTQPNCNNCSRASLRCVYPSRKPTRRAPRPRQNELLDRISRLESIVGKANPEKLAELDGILSEEGGGGGGGDAVTKNQQPQSKARSSSGQAVRAGTVMTKSASRAVDPSAEETAGRYMGGDFWLNLCEEVEGIKQALQEPSEDEEEEENGETPGSHETMSSTSSDISRAFLFGNTSGDQTRPPNVHPSRDMVLKLWNIYCRNIDPVIKILHRPTITREISVYFDSIFSDPLPAAKSALLFAIYFASVTSLSPEECMKQLGEKRDDLQSKLRIDLEQALLTADLLNTNELTVLQAVTIYVAALRVSSRTRAPWVLAAMVVRIAQGMNLHRDGDGHGFSPFEAEMRRRVWCVVVNLDLRAAEDRGTAAVLNIASATTKPPTPIDDDDFSPESPGPLRAKESGQAENIITILLARLAPFGFISHAYVEAHRRGEDSNEDHLHTEEDLIQLVRSLESEFIHNADPGNLASRYASEVTRLCILKLWLIVQYPFSQKPTVAPMRVSRETMLRTAVSVMELSLRMSEPPWVDRFSWWTETYVQWHPLAVALAELCVQTEGELVARAWTVVDTVFPLWRDLVADASSGPLWRPVKKLYKKAREARAKSGMKGLQLAENLGTMSVRPPPPQQKAPAHTRAQMIPTTTATMTSSPSIPSAAQQQQPPPHHETSTQHVIHDVPGYSTFDTMGMDPSCLFSYPPELTDMNMSPGMGPVMNFDMAPWNEFLIDTQMDYSPGSGRSDST</sequence>
<evidence type="ECO:0000313" key="2">
    <source>
        <dbReference type="Proteomes" id="UP001163324"/>
    </source>
</evidence>
<protein>
    <submittedName>
        <fullName evidence="1">Uncharacterized protein</fullName>
    </submittedName>
</protein>
<comment type="caution">
    <text evidence="1">The sequence shown here is derived from an EMBL/GenBank/DDBJ whole genome shotgun (WGS) entry which is preliminary data.</text>
</comment>
<name>A0ACC0UZN3_9HYPO</name>
<gene>
    <name evidence="1" type="ORF">N3K66_006080</name>
</gene>
<accession>A0ACC0UZN3</accession>
<organism evidence="1 2">
    <name type="scientific">Trichothecium roseum</name>
    <dbReference type="NCBI Taxonomy" id="47278"/>
    <lineage>
        <taxon>Eukaryota</taxon>
        <taxon>Fungi</taxon>
        <taxon>Dikarya</taxon>
        <taxon>Ascomycota</taxon>
        <taxon>Pezizomycotina</taxon>
        <taxon>Sordariomycetes</taxon>
        <taxon>Hypocreomycetidae</taxon>
        <taxon>Hypocreales</taxon>
        <taxon>Hypocreales incertae sedis</taxon>
        <taxon>Trichothecium</taxon>
    </lineage>
</organism>
<dbReference type="Proteomes" id="UP001163324">
    <property type="component" value="Chromosome 5"/>
</dbReference>
<evidence type="ECO:0000313" key="1">
    <source>
        <dbReference type="EMBL" id="KAI9899619.1"/>
    </source>
</evidence>
<dbReference type="EMBL" id="CM047944">
    <property type="protein sequence ID" value="KAI9899619.1"/>
    <property type="molecule type" value="Genomic_DNA"/>
</dbReference>